<dbReference type="GO" id="GO:0006508">
    <property type="term" value="P:proteolysis"/>
    <property type="evidence" value="ECO:0007669"/>
    <property type="project" value="UniProtKB-KW"/>
</dbReference>
<dbReference type="PANTHER" id="PTHR45962:SF1">
    <property type="entry name" value="N-FATTY-ACYL-AMINO ACID SYNTHASE_HYDROLASE PM20D1"/>
    <property type="match status" value="1"/>
</dbReference>
<dbReference type="Gene3D" id="3.30.70.360">
    <property type="match status" value="1"/>
</dbReference>
<dbReference type="InterPro" id="IPR047177">
    <property type="entry name" value="Pept_M20A"/>
</dbReference>
<feature type="chain" id="PRO_5033361778" description="Peptidase M20 dimerisation domain-containing protein" evidence="6">
    <location>
        <begin position="32"/>
        <end position="531"/>
    </location>
</feature>
<keyword evidence="4" id="KW-0378">Hydrolase</keyword>
<evidence type="ECO:0000256" key="1">
    <source>
        <dbReference type="ARBA" id="ARBA00006247"/>
    </source>
</evidence>
<dbReference type="InterPro" id="IPR011650">
    <property type="entry name" value="Peptidase_M20_dimer"/>
</dbReference>
<dbReference type="GO" id="GO:0008233">
    <property type="term" value="F:peptidase activity"/>
    <property type="evidence" value="ECO:0007669"/>
    <property type="project" value="UniProtKB-KW"/>
</dbReference>
<dbReference type="GO" id="GO:0046872">
    <property type="term" value="F:metal ion binding"/>
    <property type="evidence" value="ECO:0007669"/>
    <property type="project" value="UniProtKB-KW"/>
</dbReference>
<dbReference type="AlphaFoldDB" id="A0A383W7F7"/>
<reference evidence="9 10" key="1">
    <citation type="submission" date="2016-10" db="EMBL/GenBank/DDBJ databases">
        <authorList>
            <person name="Cai Z."/>
        </authorList>
    </citation>
    <scope>NUCLEOTIDE SEQUENCE [LARGE SCALE GENOMIC DNA]</scope>
</reference>
<evidence type="ECO:0000259" key="7">
    <source>
        <dbReference type="Pfam" id="PF07687"/>
    </source>
</evidence>
<dbReference type="PANTHER" id="PTHR45962">
    <property type="entry name" value="N-FATTY-ACYL-AMINO ACID SYNTHASE/HYDROLASE PM20D1"/>
    <property type="match status" value="1"/>
</dbReference>
<dbReference type="SUPFAM" id="SSF53187">
    <property type="entry name" value="Zn-dependent exopeptidases"/>
    <property type="match status" value="1"/>
</dbReference>
<keyword evidence="5" id="KW-0862">Zinc</keyword>
<dbReference type="InterPro" id="IPR002933">
    <property type="entry name" value="Peptidase_M20"/>
</dbReference>
<organism evidence="9 10">
    <name type="scientific">Tetradesmus obliquus</name>
    <name type="common">Green alga</name>
    <name type="synonym">Acutodesmus obliquus</name>
    <dbReference type="NCBI Taxonomy" id="3088"/>
    <lineage>
        <taxon>Eukaryota</taxon>
        <taxon>Viridiplantae</taxon>
        <taxon>Chlorophyta</taxon>
        <taxon>core chlorophytes</taxon>
        <taxon>Chlorophyceae</taxon>
        <taxon>CS clade</taxon>
        <taxon>Sphaeropleales</taxon>
        <taxon>Scenedesmaceae</taxon>
        <taxon>Tetradesmus</taxon>
    </lineage>
</organism>
<dbReference type="InterPro" id="IPR036264">
    <property type="entry name" value="Bact_exopeptidase_dim_dom"/>
</dbReference>
<evidence type="ECO:0000313" key="9">
    <source>
        <dbReference type="EMBL" id="SZX73381.1"/>
    </source>
</evidence>
<evidence type="ECO:0000256" key="5">
    <source>
        <dbReference type="ARBA" id="ARBA00022833"/>
    </source>
</evidence>
<dbReference type="EMBL" id="FNXT01001188">
    <property type="protein sequence ID" value="SZX73381.1"/>
    <property type="molecule type" value="Genomic_DNA"/>
</dbReference>
<dbReference type="FunFam" id="3.40.630.10:FF:000027">
    <property type="entry name" value="N-fatty-acyl-amino acid synthase/hydrolase PM20D1"/>
    <property type="match status" value="1"/>
</dbReference>
<dbReference type="SUPFAM" id="SSF55031">
    <property type="entry name" value="Bacterial exopeptidase dimerisation domain"/>
    <property type="match status" value="1"/>
</dbReference>
<dbReference type="Gene3D" id="3.40.630.10">
    <property type="entry name" value="Zn peptidases"/>
    <property type="match status" value="1"/>
</dbReference>
<dbReference type="EMBL" id="FNXT01001094">
    <property type="protein sequence ID" value="SZX71997.1"/>
    <property type="molecule type" value="Genomic_DNA"/>
</dbReference>
<protein>
    <recommendedName>
        <fullName evidence="7">Peptidase M20 dimerisation domain-containing protein</fullName>
    </recommendedName>
</protein>
<dbReference type="Gene3D" id="1.10.150.900">
    <property type="match status" value="1"/>
</dbReference>
<dbReference type="Pfam" id="PF07687">
    <property type="entry name" value="M20_dimer"/>
    <property type="match status" value="1"/>
</dbReference>
<accession>A0A383W7F7</accession>
<evidence type="ECO:0000256" key="3">
    <source>
        <dbReference type="ARBA" id="ARBA00022723"/>
    </source>
</evidence>
<feature type="domain" description="Peptidase M20 dimerisation" evidence="7">
    <location>
        <begin position="244"/>
        <end position="394"/>
    </location>
</feature>
<dbReference type="STRING" id="3088.A0A383W7F7"/>
<keyword evidence="2" id="KW-0645">Protease</keyword>
<evidence type="ECO:0000313" key="8">
    <source>
        <dbReference type="EMBL" id="SZX71997.1"/>
    </source>
</evidence>
<keyword evidence="3" id="KW-0479">Metal-binding</keyword>
<proteinExistence type="inferred from homology"/>
<evidence type="ECO:0000313" key="10">
    <source>
        <dbReference type="Proteomes" id="UP000256970"/>
    </source>
</evidence>
<feature type="signal peptide" evidence="6">
    <location>
        <begin position="1"/>
        <end position="31"/>
    </location>
</feature>
<name>A0A383W7F7_TETOB</name>
<comment type="similarity">
    <text evidence="1">Belongs to the peptidase M20A family.</text>
</comment>
<evidence type="ECO:0000256" key="4">
    <source>
        <dbReference type="ARBA" id="ARBA00022801"/>
    </source>
</evidence>
<evidence type="ECO:0000256" key="2">
    <source>
        <dbReference type="ARBA" id="ARBA00022670"/>
    </source>
</evidence>
<dbReference type="Pfam" id="PF01546">
    <property type="entry name" value="Peptidase_M20"/>
    <property type="match status" value="1"/>
</dbReference>
<keyword evidence="10" id="KW-1185">Reference proteome</keyword>
<keyword evidence="6" id="KW-0732">Signal</keyword>
<sequence>MHPTFVPKCSTLVAASILLLLTSWAGNSARAATTDFKPCPFPNITAAVDRFSKVIQFKTVSDLSTGNHARYPEEFSELDAFLQAAYPEVWQQLKVEKAGVDSLSYLITWPGSQPQLRPALFISHFDVVPVPEDSYQDWEHPPFSGAVADGYIWGRGTLDVKSGAIGLLEAATALLHEGFVPQRTLIFGFGHDEEVGGSKGAAHLAQLLSSRYPALDFIWDEGSGVAVGGVNPFITAPVALVATSEKGYVSIKVTLTSPGGHSSQPPVDGSSLATRMAALLAAVDSDPPPAALVSPTKEHLVALAAVAPVWLGPLLVGIQYLPGLASLAAHYLAGLDGRSAAAVRTTAAITNISVSNIADNVLPQTATVNINFRLLPGDTVDDALQLTKQWLGPAADYASITMGEEHDRAAPVTDASGPQFALLRAAIQSVWGTDLPVVPYLMSGGTDSKHYRHLTNSTLRFCPYSQNAAADDAHRVHGTNERLSVEDFGRALCTYRAGLRLAGAARPGEAGDRSRAAGTGRLPVQQLVAVE</sequence>
<gene>
    <name evidence="8" type="ORF">BQ4739_LOCUS12096</name>
    <name evidence="9" type="ORF">BQ4739_LOCUS13481</name>
</gene>
<evidence type="ECO:0000256" key="6">
    <source>
        <dbReference type="SAM" id="SignalP"/>
    </source>
</evidence>
<dbReference type="Proteomes" id="UP000256970">
    <property type="component" value="Unassembled WGS sequence"/>
</dbReference>